<feature type="transmembrane region" description="Helical" evidence="1">
    <location>
        <begin position="141"/>
        <end position="161"/>
    </location>
</feature>
<evidence type="ECO:0008006" key="4">
    <source>
        <dbReference type="Google" id="ProtNLM"/>
    </source>
</evidence>
<dbReference type="Proteomes" id="UP000185984">
    <property type="component" value="Unassembled WGS sequence"/>
</dbReference>
<feature type="transmembrane region" description="Helical" evidence="1">
    <location>
        <begin position="249"/>
        <end position="282"/>
    </location>
</feature>
<protein>
    <recommendedName>
        <fullName evidence="4">Glycosyltransferase RgtA/B/C/D-like domain-containing protein</fullName>
    </recommendedName>
</protein>
<feature type="transmembrane region" description="Helical" evidence="1">
    <location>
        <begin position="294"/>
        <end position="313"/>
    </location>
</feature>
<feature type="transmembrane region" description="Helical" evidence="1">
    <location>
        <begin position="116"/>
        <end position="135"/>
    </location>
</feature>
<comment type="caution">
    <text evidence="2">The sequence shown here is derived from an EMBL/GenBank/DDBJ whole genome shotgun (WGS) entry which is preliminary data.</text>
</comment>
<keyword evidence="1" id="KW-1133">Transmembrane helix</keyword>
<dbReference type="AlphaFoldDB" id="A0A1U7HP12"/>
<feature type="transmembrane region" description="Helical" evidence="1">
    <location>
        <begin position="170"/>
        <end position="194"/>
    </location>
</feature>
<evidence type="ECO:0000313" key="3">
    <source>
        <dbReference type="Proteomes" id="UP000185984"/>
    </source>
</evidence>
<organism evidence="2 3">
    <name type="scientific">Chroogloeocystis siderophila 5.2 s.c.1</name>
    <dbReference type="NCBI Taxonomy" id="247279"/>
    <lineage>
        <taxon>Bacteria</taxon>
        <taxon>Bacillati</taxon>
        <taxon>Cyanobacteriota</taxon>
        <taxon>Cyanophyceae</taxon>
        <taxon>Oscillatoriophycideae</taxon>
        <taxon>Chroococcales</taxon>
        <taxon>Chroococcaceae</taxon>
        <taxon>Chroogloeocystis</taxon>
    </lineage>
</organism>
<accession>A0A1U7HP12</accession>
<feature type="transmembrane region" description="Helical" evidence="1">
    <location>
        <begin position="86"/>
        <end position="107"/>
    </location>
</feature>
<name>A0A1U7HP12_9CHRO</name>
<dbReference type="OrthoDB" id="3638266at2"/>
<dbReference type="STRING" id="247279.NIES1031_13200"/>
<feature type="transmembrane region" description="Helical" evidence="1">
    <location>
        <begin position="7"/>
        <end position="27"/>
    </location>
</feature>
<gene>
    <name evidence="2" type="ORF">NIES1031_13200</name>
</gene>
<proteinExistence type="predicted"/>
<keyword evidence="1" id="KW-0812">Transmembrane</keyword>
<dbReference type="EMBL" id="MRCC01000010">
    <property type="protein sequence ID" value="OKH25340.1"/>
    <property type="molecule type" value="Genomic_DNA"/>
</dbReference>
<feature type="transmembrane region" description="Helical" evidence="1">
    <location>
        <begin position="357"/>
        <end position="378"/>
    </location>
</feature>
<reference evidence="2 3" key="1">
    <citation type="submission" date="2016-11" db="EMBL/GenBank/DDBJ databases">
        <title>Draft Genome Sequences of Nine Cyanobacterial Strains from Diverse Habitats.</title>
        <authorList>
            <person name="Zhu T."/>
            <person name="Hou S."/>
            <person name="Lu X."/>
            <person name="Hess W.R."/>
        </authorList>
    </citation>
    <scope>NUCLEOTIDE SEQUENCE [LARGE SCALE GENOMIC DNA]</scope>
    <source>
        <strain evidence="2 3">5.2 s.c.1</strain>
    </source>
</reference>
<feature type="transmembrane region" description="Helical" evidence="1">
    <location>
        <begin position="325"/>
        <end position="345"/>
    </location>
</feature>
<sequence length="570" mass="63667">MPYKHKLTRAVALIVIFLPVAYIFYWITQSGEISTYDYWNIISHFYSINGFSPHPTDWLVRANEHVVFIPAIIYAINMMATKGSNIGLSCITFLFACIQAIFLVALLPKKLLRSRFLFVSLIFCISVFCFTPAAAHNWMRGFSGVAWIGANLFVTAAIFCLSKLVRSQKILWAIISLFFAALGALTYSTALAVLPVLCTAVVLMRLPLRVVVLYFVAAIAIGGTYVLSYKTPYYHPPLSLSIRDLFAYIPTYLGAIFTLNIHTAFIIGVVGCAIAICCTGYWLTPQAKWVRTSWLPWLALQGYVLGTALMAAMSRSGFGLESATVSRYASLPSLFWLSWTVIVLTGLQKFRLNDNSYWQLLITLFAGLTILILSMYRVGTEAAQMIARTASLQPLVTLSVQLGVADTDIVQHVITPSPEQFLNLTTALKQHGFVPFHQPFHNSFCTVNPYLGSQVPKSPVLRTLPGFFDRLTQLTPDIAKVEGWVGDRNHRRLNCIAILNQDNIIRGFALTGFPRPDVAQSLGTSYAFSGWKGYVHLSPEDETLFAYTSANQKDWIRLQNVYKLNEPHSN</sequence>
<feature type="transmembrane region" description="Helical" evidence="1">
    <location>
        <begin position="206"/>
        <end position="228"/>
    </location>
</feature>
<evidence type="ECO:0000313" key="2">
    <source>
        <dbReference type="EMBL" id="OKH25340.1"/>
    </source>
</evidence>
<keyword evidence="1" id="KW-0472">Membrane</keyword>
<evidence type="ECO:0000256" key="1">
    <source>
        <dbReference type="SAM" id="Phobius"/>
    </source>
</evidence>
<dbReference type="RefSeq" id="WP_073549895.1">
    <property type="nucleotide sequence ID" value="NZ_CAWMVK010000002.1"/>
</dbReference>
<keyword evidence="3" id="KW-1185">Reference proteome</keyword>